<evidence type="ECO:0000313" key="3">
    <source>
        <dbReference type="Proteomes" id="UP000659630"/>
    </source>
</evidence>
<dbReference type="RefSeq" id="WP_186887044.1">
    <property type="nucleotide sequence ID" value="NZ_JACONZ010000001.1"/>
</dbReference>
<name>A0A923I7S9_9FIRM</name>
<comment type="caution">
    <text evidence="2">The sequence shown here is derived from an EMBL/GenBank/DDBJ whole genome shotgun (WGS) entry which is preliminary data.</text>
</comment>
<feature type="transmembrane region" description="Helical" evidence="1">
    <location>
        <begin position="24"/>
        <end position="45"/>
    </location>
</feature>
<keyword evidence="3" id="KW-1185">Reference proteome</keyword>
<keyword evidence="1" id="KW-0472">Membrane</keyword>
<evidence type="ECO:0000256" key="1">
    <source>
        <dbReference type="SAM" id="Phobius"/>
    </source>
</evidence>
<protein>
    <submittedName>
        <fullName evidence="2">ABC transporter permease subunit</fullName>
    </submittedName>
</protein>
<evidence type="ECO:0000313" key="2">
    <source>
        <dbReference type="EMBL" id="MBC5580709.1"/>
    </source>
</evidence>
<dbReference type="PANTHER" id="PTHR37305">
    <property type="entry name" value="INTEGRAL MEMBRANE PROTEIN-RELATED"/>
    <property type="match status" value="1"/>
</dbReference>
<feature type="transmembrane region" description="Helical" evidence="1">
    <location>
        <begin position="271"/>
        <end position="294"/>
    </location>
</feature>
<dbReference type="PANTHER" id="PTHR37305:SF2">
    <property type="entry name" value="BACITRACIN TRANSPORT PERMEASE PROTEIN BCRB"/>
    <property type="match status" value="1"/>
</dbReference>
<accession>A0A923I7S9</accession>
<organism evidence="2 3">
    <name type="scientific">Anaerofilum hominis</name>
    <dbReference type="NCBI Taxonomy" id="2763016"/>
    <lineage>
        <taxon>Bacteria</taxon>
        <taxon>Bacillati</taxon>
        <taxon>Bacillota</taxon>
        <taxon>Clostridia</taxon>
        <taxon>Eubacteriales</taxon>
        <taxon>Oscillospiraceae</taxon>
        <taxon>Anaerofilum</taxon>
    </lineage>
</organism>
<feature type="transmembrane region" description="Helical" evidence="1">
    <location>
        <begin position="369"/>
        <end position="389"/>
    </location>
</feature>
<feature type="transmembrane region" description="Helical" evidence="1">
    <location>
        <begin position="306"/>
        <end position="326"/>
    </location>
</feature>
<dbReference type="GO" id="GO:0005886">
    <property type="term" value="C:plasma membrane"/>
    <property type="evidence" value="ECO:0007669"/>
    <property type="project" value="UniProtKB-SubCell"/>
</dbReference>
<dbReference type="Pfam" id="PF12679">
    <property type="entry name" value="ABC2_membrane_2"/>
    <property type="match status" value="1"/>
</dbReference>
<dbReference type="Proteomes" id="UP000659630">
    <property type="component" value="Unassembled WGS sequence"/>
</dbReference>
<feature type="transmembrane region" description="Helical" evidence="1">
    <location>
        <begin position="192"/>
        <end position="213"/>
    </location>
</feature>
<feature type="transmembrane region" description="Helical" evidence="1">
    <location>
        <begin position="234"/>
        <end position="259"/>
    </location>
</feature>
<sequence>MEITDKKTARFFSKPLMGQTIKSNWALCLAILLIMVLLGNVMNYAMSMMATERTDVDVTEYQESFYTYLGALAAYDAMTQQELSYQDFADGNNEAAYEAAFELLNMQAGMDLSTEGFQSAIEGLAQSGISLDKYVTQFEYIYALNRSQGVFDQEELTVSGMLTITLDMMGVSSEMVERMSEMDPASMMNQMYYTAMGLLPIFILIVILANSLIADQVDHGSMAYVLSTPTRRSAVAITQMVFMLVVPFLMIAVVCATRIGTSFLFYDEVNVTGMLALFGGMYILVEAVCGLCYMGSCLFSQSKKSMAFGGGLAVWFFLASMIGLFGSENMVNTGMGVEELSIFNKLTLVGLYDVDALATVGTGSVDTAFVWKLLVLAAVAIVCYAVGAVRFSKKDLPL</sequence>
<dbReference type="EMBL" id="JACONZ010000001">
    <property type="protein sequence ID" value="MBC5580709.1"/>
    <property type="molecule type" value="Genomic_DNA"/>
</dbReference>
<dbReference type="GO" id="GO:0140359">
    <property type="term" value="F:ABC-type transporter activity"/>
    <property type="evidence" value="ECO:0007669"/>
    <property type="project" value="InterPro"/>
</dbReference>
<gene>
    <name evidence="2" type="ORF">H8S23_04255</name>
</gene>
<dbReference type="AlphaFoldDB" id="A0A923I7S9"/>
<keyword evidence="1" id="KW-0812">Transmembrane</keyword>
<proteinExistence type="predicted"/>
<keyword evidence="1" id="KW-1133">Transmembrane helix</keyword>
<reference evidence="2" key="1">
    <citation type="submission" date="2020-08" db="EMBL/GenBank/DDBJ databases">
        <title>Genome public.</title>
        <authorList>
            <person name="Liu C."/>
            <person name="Sun Q."/>
        </authorList>
    </citation>
    <scope>NUCLEOTIDE SEQUENCE</scope>
    <source>
        <strain evidence="2">BX8</strain>
    </source>
</reference>